<dbReference type="AlphaFoldDB" id="A0A6P6X6U0"/>
<dbReference type="GeneID" id="113740071"/>
<gene>
    <name evidence="5 6" type="primary">LOC113740071</name>
</gene>
<keyword evidence="2" id="KW-0806">Transcription termination</keyword>
<keyword evidence="2" id="KW-0805">Transcription regulation</keyword>
<keyword evidence="2" id="KW-0804">Transcription</keyword>
<dbReference type="PANTHER" id="PTHR13068:SF23">
    <property type="entry name" value="TRANSCRIPTION TERMINATION FACTOR MTERF15, MITOCHONDRIAL"/>
    <property type="match status" value="1"/>
</dbReference>
<dbReference type="Proteomes" id="UP001652660">
    <property type="component" value="Chromosome 4c"/>
</dbReference>
<evidence type="ECO:0000256" key="3">
    <source>
        <dbReference type="ARBA" id="ARBA00022946"/>
    </source>
</evidence>
<evidence type="ECO:0000313" key="4">
    <source>
        <dbReference type="Proteomes" id="UP001652660"/>
    </source>
</evidence>
<reference evidence="4" key="1">
    <citation type="journal article" date="2025" name="Foods">
        <title>Unveiling the Microbial Signatures of Arabica Coffee Cherries: Insights into Ripeness Specific Diversity, Functional Traits, and Implications for Quality and Safety.</title>
        <authorList>
            <consortium name="RefSeq"/>
            <person name="Tenea G.N."/>
            <person name="Cifuentes V."/>
            <person name="Reyes P."/>
            <person name="Cevallos-Vallejos M."/>
        </authorList>
    </citation>
    <scope>NUCLEOTIDE SEQUENCE [LARGE SCALE GENOMIC DNA]</scope>
</reference>
<evidence type="ECO:0000313" key="6">
    <source>
        <dbReference type="RefSeq" id="XP_071902307.1"/>
    </source>
</evidence>
<keyword evidence="4" id="KW-1185">Reference proteome</keyword>
<dbReference type="GO" id="GO:0006353">
    <property type="term" value="P:DNA-templated transcription termination"/>
    <property type="evidence" value="ECO:0007669"/>
    <property type="project" value="UniProtKB-KW"/>
</dbReference>
<dbReference type="InterPro" id="IPR003690">
    <property type="entry name" value="MTERF"/>
</dbReference>
<comment type="similarity">
    <text evidence="1">Belongs to the mTERF family.</text>
</comment>
<accession>A0A6P6X6U0</accession>
<dbReference type="InterPro" id="IPR038538">
    <property type="entry name" value="MTERF_sf"/>
</dbReference>
<reference evidence="6" key="2">
    <citation type="submission" date="2025-05" db="UniProtKB">
        <authorList>
            <consortium name="RefSeq"/>
        </authorList>
    </citation>
    <scope>IDENTIFICATION</scope>
    <source>
        <tissue evidence="5 6">Leaves</tissue>
    </source>
</reference>
<dbReference type="OrthoDB" id="637682at2759"/>
<dbReference type="PANTHER" id="PTHR13068">
    <property type="entry name" value="CGI-12 PROTEIN-RELATED"/>
    <property type="match status" value="1"/>
</dbReference>
<keyword evidence="3" id="KW-0809">Transit peptide</keyword>
<protein>
    <submittedName>
        <fullName evidence="6">Transcription termination factor MTERF15, mitochondrial isoform X1</fullName>
    </submittedName>
    <submittedName>
        <fullName evidence="5">Transcription termination factor MTERF15, mitochondrial-like isoform X1</fullName>
    </submittedName>
</protein>
<sequence>MAIRTLGRPKFLIQLNSIHNFNQEFLNRVFKQFSTDPKKALTSIPRKSHERNLISLSGLFRRYGFQPSQISNFLKSNQCLLNLKPSHVQKSLKILLSLKPSQEFLSSVVYSCPSILDFDFLEKWETKFSDMGISNFTSSAIRNIFEVSRRFELGPDDALRCVMCLKGLGFSESTVVNVLEAFPLVIMMDEDRIRDKMVFLMDIGFEKDDVDRIIRLFPFSMAFEVGKKMKPLFDEFEDLGFSLDVVRWEVLRDPRVLGMEVGELTQCLKMLRSLKCRTVIKENIFRIGAFRAGYEVKMRVDCLRKYGLTYRDAFTVLWKEPRALLYEIVHIEKKIDFLLQTMKFDVFCLVQVPEYLGVNFEKKVVPRYNVIEYLCSSGRLGDEVGLRGLIKPSRLRFYNLYVKPYPECKKLYGRYAAAEVKSRHPAGMWKLFQPQKHSESREDVENISSVDGSMWEALCLYHEDTSCHCRSVLFCFTGTEVGLLLKKTMCYQTDFLSG</sequence>
<dbReference type="Gene3D" id="1.25.70.10">
    <property type="entry name" value="Transcription termination factor 3, mitochondrial"/>
    <property type="match status" value="2"/>
</dbReference>
<proteinExistence type="inferred from homology"/>
<dbReference type="RefSeq" id="XP_071902307.1">
    <property type="nucleotide sequence ID" value="XM_072046206.1"/>
</dbReference>
<dbReference type="SMART" id="SM00733">
    <property type="entry name" value="Mterf"/>
    <property type="match status" value="6"/>
</dbReference>
<dbReference type="Pfam" id="PF02536">
    <property type="entry name" value="mTERF"/>
    <property type="match status" value="2"/>
</dbReference>
<dbReference type="RefSeq" id="XP_027123369.1">
    <property type="nucleotide sequence ID" value="XM_027267568.1"/>
</dbReference>
<name>A0A6P6X6U0_COFAR</name>
<evidence type="ECO:0000256" key="1">
    <source>
        <dbReference type="ARBA" id="ARBA00007692"/>
    </source>
</evidence>
<evidence type="ECO:0000313" key="5">
    <source>
        <dbReference type="RefSeq" id="XP_027123369.1"/>
    </source>
</evidence>
<organism evidence="4 6">
    <name type="scientific">Coffea arabica</name>
    <name type="common">Arabian coffee</name>
    <dbReference type="NCBI Taxonomy" id="13443"/>
    <lineage>
        <taxon>Eukaryota</taxon>
        <taxon>Viridiplantae</taxon>
        <taxon>Streptophyta</taxon>
        <taxon>Embryophyta</taxon>
        <taxon>Tracheophyta</taxon>
        <taxon>Spermatophyta</taxon>
        <taxon>Magnoliopsida</taxon>
        <taxon>eudicotyledons</taxon>
        <taxon>Gunneridae</taxon>
        <taxon>Pentapetalae</taxon>
        <taxon>asterids</taxon>
        <taxon>lamiids</taxon>
        <taxon>Gentianales</taxon>
        <taxon>Rubiaceae</taxon>
        <taxon>Ixoroideae</taxon>
        <taxon>Gardenieae complex</taxon>
        <taxon>Bertiereae - Coffeeae clade</taxon>
        <taxon>Coffeeae</taxon>
        <taxon>Coffea</taxon>
    </lineage>
</organism>
<evidence type="ECO:0000256" key="2">
    <source>
        <dbReference type="ARBA" id="ARBA00022472"/>
    </source>
</evidence>
<dbReference type="GO" id="GO:0003676">
    <property type="term" value="F:nucleic acid binding"/>
    <property type="evidence" value="ECO:0007669"/>
    <property type="project" value="InterPro"/>
</dbReference>